<dbReference type="EMBL" id="JAPWTJ010003033">
    <property type="protein sequence ID" value="KAJ8963575.1"/>
    <property type="molecule type" value="Genomic_DNA"/>
</dbReference>
<gene>
    <name evidence="1" type="ORF">NQ317_016618</name>
</gene>
<accession>A0ABQ9ISR0</accession>
<comment type="caution">
    <text evidence="1">The sequence shown here is derived from an EMBL/GenBank/DDBJ whole genome shotgun (WGS) entry which is preliminary data.</text>
</comment>
<name>A0ABQ9ISR0_9CUCU</name>
<evidence type="ECO:0000313" key="2">
    <source>
        <dbReference type="Proteomes" id="UP001162164"/>
    </source>
</evidence>
<keyword evidence="2" id="KW-1185">Reference proteome</keyword>
<dbReference type="Proteomes" id="UP001162164">
    <property type="component" value="Unassembled WGS sequence"/>
</dbReference>
<reference evidence="1" key="1">
    <citation type="journal article" date="2023" name="Insect Mol. Biol.">
        <title>Genome sequencing provides insights into the evolution of gene families encoding plant cell wall-degrading enzymes in longhorned beetles.</title>
        <authorList>
            <person name="Shin N.R."/>
            <person name="Okamura Y."/>
            <person name="Kirsch R."/>
            <person name="Pauchet Y."/>
        </authorList>
    </citation>
    <scope>NUCLEOTIDE SEQUENCE</scope>
    <source>
        <strain evidence="1">MMC_N1</strain>
    </source>
</reference>
<evidence type="ECO:0000313" key="1">
    <source>
        <dbReference type="EMBL" id="KAJ8963575.1"/>
    </source>
</evidence>
<proteinExistence type="predicted"/>
<sequence>MYGDGMRAPKVLRCQRRTHPVAYKLELRHPSPWVAVRSLLAEILDAGCFKKFNSDFEYVKTCETYEINSETRFPRSAILEQHFEFCSTIVPRSQYSQSKLSVKKLLIFNETTWYIDNFGDWVFASKRPKVRYGSHCSGASGQNWRNVEHIGTSTPDK</sequence>
<organism evidence="1 2">
    <name type="scientific">Molorchus minor</name>
    <dbReference type="NCBI Taxonomy" id="1323400"/>
    <lineage>
        <taxon>Eukaryota</taxon>
        <taxon>Metazoa</taxon>
        <taxon>Ecdysozoa</taxon>
        <taxon>Arthropoda</taxon>
        <taxon>Hexapoda</taxon>
        <taxon>Insecta</taxon>
        <taxon>Pterygota</taxon>
        <taxon>Neoptera</taxon>
        <taxon>Endopterygota</taxon>
        <taxon>Coleoptera</taxon>
        <taxon>Polyphaga</taxon>
        <taxon>Cucujiformia</taxon>
        <taxon>Chrysomeloidea</taxon>
        <taxon>Cerambycidae</taxon>
        <taxon>Lamiinae</taxon>
        <taxon>Monochamini</taxon>
        <taxon>Molorchus</taxon>
    </lineage>
</organism>
<protein>
    <submittedName>
        <fullName evidence="1">Uncharacterized protein</fullName>
    </submittedName>
</protein>